<dbReference type="RefSeq" id="WP_179709831.1">
    <property type="nucleotide sequence ID" value="NZ_JACCAS010000002.1"/>
</dbReference>
<protein>
    <submittedName>
        <fullName evidence="4">Putative GNAT family N-acyltransferase</fullName>
    </submittedName>
</protein>
<evidence type="ECO:0000256" key="1">
    <source>
        <dbReference type="SAM" id="MobiDB-lite"/>
    </source>
</evidence>
<dbReference type="EMBL" id="JACCAU010000001">
    <property type="protein sequence ID" value="NYH14484.1"/>
    <property type="molecule type" value="Genomic_DNA"/>
</dbReference>
<dbReference type="Proteomes" id="UP000540929">
    <property type="component" value="Unassembled WGS sequence"/>
</dbReference>
<evidence type="ECO:0000313" key="6">
    <source>
        <dbReference type="Proteomes" id="UP000572540"/>
    </source>
</evidence>
<gene>
    <name evidence="4" type="ORF">GGD40_006751</name>
    <name evidence="3" type="ORF">GGD41_001712</name>
</gene>
<dbReference type="EMBL" id="JACCAS010000002">
    <property type="protein sequence ID" value="NYH27180.1"/>
    <property type="molecule type" value="Genomic_DNA"/>
</dbReference>
<feature type="region of interest" description="Disordered" evidence="1">
    <location>
        <begin position="153"/>
        <end position="208"/>
    </location>
</feature>
<dbReference type="GO" id="GO:0016746">
    <property type="term" value="F:acyltransferase activity"/>
    <property type="evidence" value="ECO:0007669"/>
    <property type="project" value="UniProtKB-KW"/>
</dbReference>
<name>A0A7Y9WVQ2_9BURK</name>
<organism evidence="4 5">
    <name type="scientific">Paraburkholderia bryophila</name>
    <dbReference type="NCBI Taxonomy" id="420952"/>
    <lineage>
        <taxon>Bacteria</taxon>
        <taxon>Pseudomonadati</taxon>
        <taxon>Pseudomonadota</taxon>
        <taxon>Betaproteobacteria</taxon>
        <taxon>Burkholderiales</taxon>
        <taxon>Burkholderiaceae</taxon>
        <taxon>Paraburkholderia</taxon>
    </lineage>
</organism>
<dbReference type="Pfam" id="PF13673">
    <property type="entry name" value="Acetyltransf_10"/>
    <property type="match status" value="1"/>
</dbReference>
<keyword evidence="5" id="KW-1185">Reference proteome</keyword>
<accession>A0A7Y9WVQ2</accession>
<keyword evidence="4" id="KW-0808">Transferase</keyword>
<dbReference type="Proteomes" id="UP000572540">
    <property type="component" value="Unassembled WGS sequence"/>
</dbReference>
<sequence length="208" mass="23243">MDWKCCEFTQLTSVEIYLILRARNAILVVDDAHMHQDIDGKDENAVHVFALDTVQGESLVVAYARLRPGDEVDPEATIEKQLTHTTHRDDDTVDRLIEHVLSAASERWPHAPLRTHSPVHRESFYKRFGFSKVDGPFLQHGMPFIGMIRPADPGAISARSQPQTDPTASDAGAQALAQVTGTEQTERRAESTRNRLSPRLHTSSGVRQ</sequence>
<dbReference type="Gene3D" id="3.40.630.30">
    <property type="match status" value="1"/>
</dbReference>
<dbReference type="AlphaFoldDB" id="A0A7Y9WVQ2"/>
<dbReference type="SUPFAM" id="SSF55729">
    <property type="entry name" value="Acyl-CoA N-acyltransferases (Nat)"/>
    <property type="match status" value="1"/>
</dbReference>
<evidence type="ECO:0000313" key="3">
    <source>
        <dbReference type="EMBL" id="NYH14484.1"/>
    </source>
</evidence>
<keyword evidence="4" id="KW-0012">Acyltransferase</keyword>
<evidence type="ECO:0000313" key="5">
    <source>
        <dbReference type="Proteomes" id="UP000540929"/>
    </source>
</evidence>
<evidence type="ECO:0000313" key="4">
    <source>
        <dbReference type="EMBL" id="NYH27180.1"/>
    </source>
</evidence>
<proteinExistence type="predicted"/>
<feature type="compositionally biased region" description="Basic and acidic residues" evidence="1">
    <location>
        <begin position="184"/>
        <end position="193"/>
    </location>
</feature>
<feature type="domain" description="N-acetyltransferase" evidence="2">
    <location>
        <begin position="77"/>
        <end position="147"/>
    </location>
</feature>
<comment type="caution">
    <text evidence="4">The sequence shown here is derived from an EMBL/GenBank/DDBJ whole genome shotgun (WGS) entry which is preliminary data.</text>
</comment>
<feature type="compositionally biased region" description="Polar residues" evidence="1">
    <location>
        <begin position="158"/>
        <end position="167"/>
    </location>
</feature>
<dbReference type="InterPro" id="IPR016181">
    <property type="entry name" value="Acyl_CoA_acyltransferase"/>
</dbReference>
<dbReference type="InterPro" id="IPR000182">
    <property type="entry name" value="GNAT_dom"/>
</dbReference>
<evidence type="ECO:0000259" key="2">
    <source>
        <dbReference type="Pfam" id="PF13673"/>
    </source>
</evidence>
<reference evidence="5 6" key="1">
    <citation type="submission" date="2020-07" db="EMBL/GenBank/DDBJ databases">
        <title>Exploring microbial biodiversity for novel pathways involved in the catabolism of aromatic compounds derived from lignin.</title>
        <authorList>
            <person name="Elkins J."/>
        </authorList>
    </citation>
    <scope>NUCLEOTIDE SEQUENCE [LARGE SCALE GENOMIC DNA]</scope>
    <source>
        <strain evidence="3 6">H2C3B</strain>
        <strain evidence="4 5">H2C3C</strain>
    </source>
</reference>